<protein>
    <submittedName>
        <fullName evidence="1">Uncharacterized protein</fullName>
    </submittedName>
</protein>
<gene>
    <name evidence="1" type="ORF">FVE85_0193</name>
</gene>
<dbReference type="Proteomes" id="UP000324585">
    <property type="component" value="Unassembled WGS sequence"/>
</dbReference>
<proteinExistence type="predicted"/>
<dbReference type="EMBL" id="VRMN01000002">
    <property type="protein sequence ID" value="KAA8496464.1"/>
    <property type="molecule type" value="Genomic_DNA"/>
</dbReference>
<comment type="caution">
    <text evidence="1">The sequence shown here is derived from an EMBL/GenBank/DDBJ whole genome shotgun (WGS) entry which is preliminary data.</text>
</comment>
<name>A0A5J4Z0F0_PORPP</name>
<reference evidence="2" key="1">
    <citation type="journal article" date="2019" name="Nat. Commun.">
        <title>Expansion of phycobilisome linker gene families in mesophilic red algae.</title>
        <authorList>
            <person name="Lee J."/>
            <person name="Kim D."/>
            <person name="Bhattacharya D."/>
            <person name="Yoon H.S."/>
        </authorList>
    </citation>
    <scope>NUCLEOTIDE SEQUENCE [LARGE SCALE GENOMIC DNA]</scope>
    <source>
        <strain evidence="2">CCMP 1328</strain>
    </source>
</reference>
<accession>A0A5J4Z0F0</accession>
<keyword evidence="2" id="KW-1185">Reference proteome</keyword>
<sequence>MAAVRKPRPKKGRARKVAVPNADEFDLALRILADFMLKTERRIEMAVYAETLVLVCKRWYELFSPVRLRGVSGAISDLYHGTFEKTCIQKEVIQLLCLPSRTRLVNYCHSARRRRGSRRYYYLFDPSVVMDIFCDYGGLYGLNLVILYTVHRGSLSLKLQAATRCMPEFEAGEFGDARLQRYYHTSAFTAIRHYGSTDSKCIRHVLCSAV</sequence>
<evidence type="ECO:0000313" key="1">
    <source>
        <dbReference type="EMBL" id="KAA8496464.1"/>
    </source>
</evidence>
<organism evidence="1 2">
    <name type="scientific">Porphyridium purpureum</name>
    <name type="common">Red alga</name>
    <name type="synonym">Porphyridium cruentum</name>
    <dbReference type="NCBI Taxonomy" id="35688"/>
    <lineage>
        <taxon>Eukaryota</taxon>
        <taxon>Rhodophyta</taxon>
        <taxon>Bangiophyceae</taxon>
        <taxon>Porphyridiales</taxon>
        <taxon>Porphyridiaceae</taxon>
        <taxon>Porphyridium</taxon>
    </lineage>
</organism>
<evidence type="ECO:0000313" key="2">
    <source>
        <dbReference type="Proteomes" id="UP000324585"/>
    </source>
</evidence>
<dbReference type="AlphaFoldDB" id="A0A5J4Z0F0"/>